<evidence type="ECO:0000256" key="7">
    <source>
        <dbReference type="ARBA" id="ARBA00023065"/>
    </source>
</evidence>
<evidence type="ECO:0000256" key="10">
    <source>
        <dbReference type="SAM" id="Phobius"/>
    </source>
</evidence>
<dbReference type="GO" id="GO:0012505">
    <property type="term" value="C:endomembrane system"/>
    <property type="evidence" value="ECO:0007669"/>
    <property type="project" value="TreeGrafter"/>
</dbReference>
<dbReference type="GO" id="GO:0006813">
    <property type="term" value="P:potassium ion transport"/>
    <property type="evidence" value="ECO:0007669"/>
    <property type="project" value="UniProtKB-KW"/>
</dbReference>
<keyword evidence="6 10" id="KW-1133">Transmembrane helix</keyword>
<dbReference type="InterPro" id="IPR050794">
    <property type="entry name" value="CPA2_transporter"/>
</dbReference>
<feature type="transmembrane region" description="Helical" evidence="10">
    <location>
        <begin position="78"/>
        <end position="99"/>
    </location>
</feature>
<dbReference type="GO" id="GO:0016020">
    <property type="term" value="C:membrane"/>
    <property type="evidence" value="ECO:0007669"/>
    <property type="project" value="UniProtKB-SubCell"/>
</dbReference>
<dbReference type="Gene3D" id="1.20.1530.20">
    <property type="match status" value="1"/>
</dbReference>
<keyword evidence="8 10" id="KW-0472">Membrane</keyword>
<keyword evidence="7" id="KW-0406">Ion transport</keyword>
<keyword evidence="4 10" id="KW-0812">Transmembrane</keyword>
<dbReference type="AlphaFoldDB" id="A0AAW2TWJ6"/>
<dbReference type="PANTHER" id="PTHR32468:SF26">
    <property type="entry name" value="CATION_H(+) ANTIPORTER 15"/>
    <property type="match status" value="1"/>
</dbReference>
<organism evidence="12">
    <name type="scientific">Sesamum radiatum</name>
    <name type="common">Black benniseed</name>
    <dbReference type="NCBI Taxonomy" id="300843"/>
    <lineage>
        <taxon>Eukaryota</taxon>
        <taxon>Viridiplantae</taxon>
        <taxon>Streptophyta</taxon>
        <taxon>Embryophyta</taxon>
        <taxon>Tracheophyta</taxon>
        <taxon>Spermatophyta</taxon>
        <taxon>Magnoliopsida</taxon>
        <taxon>eudicotyledons</taxon>
        <taxon>Gunneridae</taxon>
        <taxon>Pentapetalae</taxon>
        <taxon>asterids</taxon>
        <taxon>lamiids</taxon>
        <taxon>Lamiales</taxon>
        <taxon>Pedaliaceae</taxon>
        <taxon>Sesamum</taxon>
    </lineage>
</organism>
<accession>A0AAW2TWJ6</accession>
<evidence type="ECO:0000256" key="1">
    <source>
        <dbReference type="ARBA" id="ARBA00004141"/>
    </source>
</evidence>
<feature type="transmembrane region" description="Helical" evidence="10">
    <location>
        <begin position="20"/>
        <end position="37"/>
    </location>
</feature>
<feature type="domain" description="Cation/H+ exchanger transmembrane" evidence="11">
    <location>
        <begin position="8"/>
        <end position="135"/>
    </location>
</feature>
<dbReference type="GO" id="GO:1902600">
    <property type="term" value="P:proton transmembrane transport"/>
    <property type="evidence" value="ECO:0007669"/>
    <property type="project" value="InterPro"/>
</dbReference>
<dbReference type="EMBL" id="JACGWJ010000007">
    <property type="protein sequence ID" value="KAL0409405.1"/>
    <property type="molecule type" value="Genomic_DNA"/>
</dbReference>
<evidence type="ECO:0000256" key="9">
    <source>
        <dbReference type="ARBA" id="ARBA00038341"/>
    </source>
</evidence>
<evidence type="ECO:0000256" key="8">
    <source>
        <dbReference type="ARBA" id="ARBA00023136"/>
    </source>
</evidence>
<evidence type="ECO:0000259" key="11">
    <source>
        <dbReference type="Pfam" id="PF00999"/>
    </source>
</evidence>
<evidence type="ECO:0000256" key="4">
    <source>
        <dbReference type="ARBA" id="ARBA00022692"/>
    </source>
</evidence>
<sequence length="139" mass="15053">MTLFPLRSVMVLETMANVGLLYFLFLVGVEMDIVHVIKSSGRKAMIIAITGMILPFLIGVSFSFLLHQTAQYVKLGTFIIFLGVALSVTAFPVLARILAELKLVNTEIGRIAMASALLNDMCAWILLAVALAIAESTGH</sequence>
<reference evidence="12" key="1">
    <citation type="submission" date="2020-06" db="EMBL/GenBank/DDBJ databases">
        <authorList>
            <person name="Li T."/>
            <person name="Hu X."/>
            <person name="Zhang T."/>
            <person name="Song X."/>
            <person name="Zhang H."/>
            <person name="Dai N."/>
            <person name="Sheng W."/>
            <person name="Hou X."/>
            <person name="Wei L."/>
        </authorList>
    </citation>
    <scope>NUCLEOTIDE SEQUENCE</scope>
    <source>
        <strain evidence="12">G02</strain>
        <tissue evidence="12">Leaf</tissue>
    </source>
</reference>
<evidence type="ECO:0000256" key="6">
    <source>
        <dbReference type="ARBA" id="ARBA00022989"/>
    </source>
</evidence>
<protein>
    <submittedName>
        <fullName evidence="12">Cation/H(+) antiporter 15</fullName>
    </submittedName>
</protein>
<proteinExistence type="inferred from homology"/>
<comment type="similarity">
    <text evidence="9">Belongs to the monovalent cation:proton antiporter 2 (CPA2) transporter (TC 2.A.37) family. CHX (TC 2.A.37.4) subfamily.</text>
</comment>
<keyword evidence="5" id="KW-0630">Potassium</keyword>
<feature type="transmembrane region" description="Helical" evidence="10">
    <location>
        <begin position="111"/>
        <end position="134"/>
    </location>
</feature>
<evidence type="ECO:0000256" key="2">
    <source>
        <dbReference type="ARBA" id="ARBA00022448"/>
    </source>
</evidence>
<keyword evidence="2" id="KW-0813">Transport</keyword>
<name>A0AAW2TWJ6_SESRA</name>
<gene>
    <name evidence="12" type="ORF">Sradi_1874900</name>
</gene>
<dbReference type="GO" id="GO:0006885">
    <property type="term" value="P:regulation of pH"/>
    <property type="evidence" value="ECO:0007669"/>
    <property type="project" value="TreeGrafter"/>
</dbReference>
<feature type="transmembrane region" description="Helical" evidence="10">
    <location>
        <begin position="44"/>
        <end position="66"/>
    </location>
</feature>
<dbReference type="Pfam" id="PF00999">
    <property type="entry name" value="Na_H_Exchanger"/>
    <property type="match status" value="1"/>
</dbReference>
<keyword evidence="3" id="KW-0633">Potassium transport</keyword>
<dbReference type="GO" id="GO:0015297">
    <property type="term" value="F:antiporter activity"/>
    <property type="evidence" value="ECO:0007669"/>
    <property type="project" value="InterPro"/>
</dbReference>
<evidence type="ECO:0000256" key="3">
    <source>
        <dbReference type="ARBA" id="ARBA00022538"/>
    </source>
</evidence>
<reference evidence="12" key="2">
    <citation type="journal article" date="2024" name="Plant">
        <title>Genomic evolution and insights into agronomic trait innovations of Sesamum species.</title>
        <authorList>
            <person name="Miao H."/>
            <person name="Wang L."/>
            <person name="Qu L."/>
            <person name="Liu H."/>
            <person name="Sun Y."/>
            <person name="Le M."/>
            <person name="Wang Q."/>
            <person name="Wei S."/>
            <person name="Zheng Y."/>
            <person name="Lin W."/>
            <person name="Duan Y."/>
            <person name="Cao H."/>
            <person name="Xiong S."/>
            <person name="Wang X."/>
            <person name="Wei L."/>
            <person name="Li C."/>
            <person name="Ma Q."/>
            <person name="Ju M."/>
            <person name="Zhao R."/>
            <person name="Li G."/>
            <person name="Mu C."/>
            <person name="Tian Q."/>
            <person name="Mei H."/>
            <person name="Zhang T."/>
            <person name="Gao T."/>
            <person name="Zhang H."/>
        </authorList>
    </citation>
    <scope>NUCLEOTIDE SEQUENCE</scope>
    <source>
        <strain evidence="12">G02</strain>
    </source>
</reference>
<evidence type="ECO:0000256" key="5">
    <source>
        <dbReference type="ARBA" id="ARBA00022958"/>
    </source>
</evidence>
<evidence type="ECO:0000313" key="12">
    <source>
        <dbReference type="EMBL" id="KAL0409405.1"/>
    </source>
</evidence>
<comment type="subcellular location">
    <subcellularLocation>
        <location evidence="1">Membrane</location>
        <topology evidence="1">Multi-pass membrane protein</topology>
    </subcellularLocation>
</comment>
<dbReference type="InterPro" id="IPR006153">
    <property type="entry name" value="Cation/H_exchanger_TM"/>
</dbReference>
<dbReference type="InterPro" id="IPR038770">
    <property type="entry name" value="Na+/solute_symporter_sf"/>
</dbReference>
<dbReference type="PANTHER" id="PTHR32468">
    <property type="entry name" value="CATION/H + ANTIPORTER"/>
    <property type="match status" value="1"/>
</dbReference>
<comment type="caution">
    <text evidence="12">The sequence shown here is derived from an EMBL/GenBank/DDBJ whole genome shotgun (WGS) entry which is preliminary data.</text>
</comment>